<name>A0AAV0X277_9HEMI</name>
<reference evidence="2 3" key="1">
    <citation type="submission" date="2023-01" db="EMBL/GenBank/DDBJ databases">
        <authorList>
            <person name="Whitehead M."/>
        </authorList>
    </citation>
    <scope>NUCLEOTIDE SEQUENCE [LARGE SCALE GENOMIC DNA]</scope>
</reference>
<keyword evidence="1" id="KW-1133">Transmembrane helix</keyword>
<organism evidence="2 3">
    <name type="scientific">Macrosiphum euphorbiae</name>
    <name type="common">potato aphid</name>
    <dbReference type="NCBI Taxonomy" id="13131"/>
    <lineage>
        <taxon>Eukaryota</taxon>
        <taxon>Metazoa</taxon>
        <taxon>Ecdysozoa</taxon>
        <taxon>Arthropoda</taxon>
        <taxon>Hexapoda</taxon>
        <taxon>Insecta</taxon>
        <taxon>Pterygota</taxon>
        <taxon>Neoptera</taxon>
        <taxon>Paraneoptera</taxon>
        <taxon>Hemiptera</taxon>
        <taxon>Sternorrhyncha</taxon>
        <taxon>Aphidomorpha</taxon>
        <taxon>Aphidoidea</taxon>
        <taxon>Aphididae</taxon>
        <taxon>Macrosiphini</taxon>
        <taxon>Macrosiphum</taxon>
    </lineage>
</organism>
<comment type="caution">
    <text evidence="2">The sequence shown here is derived from an EMBL/GenBank/DDBJ whole genome shotgun (WGS) entry which is preliminary data.</text>
</comment>
<sequence>MENNAERRRPLPTEEAPTELMSKLLYSALVWSVALVFKRNVRTILRPQKTIALRTEMAYRTVSTAAIMVAAGIIRAHLLAFERTRRDEISSEPDRASMEKEIREEVFNKWQSECYQEPDTGRWTWRLIRNVKTWFNRKG</sequence>
<protein>
    <submittedName>
        <fullName evidence="2">Uncharacterized protein</fullName>
    </submittedName>
</protein>
<dbReference type="EMBL" id="CARXXK010000003">
    <property type="protein sequence ID" value="CAI6362163.1"/>
    <property type="molecule type" value="Genomic_DNA"/>
</dbReference>
<keyword evidence="1" id="KW-0472">Membrane</keyword>
<dbReference type="AlphaFoldDB" id="A0AAV0X277"/>
<feature type="transmembrane region" description="Helical" evidence="1">
    <location>
        <begin position="20"/>
        <end position="37"/>
    </location>
</feature>
<evidence type="ECO:0000313" key="2">
    <source>
        <dbReference type="EMBL" id="CAI6362163.1"/>
    </source>
</evidence>
<keyword evidence="1" id="KW-0812">Transmembrane</keyword>
<accession>A0AAV0X277</accession>
<evidence type="ECO:0000313" key="3">
    <source>
        <dbReference type="Proteomes" id="UP001160148"/>
    </source>
</evidence>
<dbReference type="Proteomes" id="UP001160148">
    <property type="component" value="Unassembled WGS sequence"/>
</dbReference>
<gene>
    <name evidence="2" type="ORF">MEUPH1_LOCUS17264</name>
</gene>
<proteinExistence type="predicted"/>
<keyword evidence="3" id="KW-1185">Reference proteome</keyword>
<evidence type="ECO:0000256" key="1">
    <source>
        <dbReference type="SAM" id="Phobius"/>
    </source>
</evidence>
<feature type="transmembrane region" description="Helical" evidence="1">
    <location>
        <begin position="58"/>
        <end position="81"/>
    </location>
</feature>